<sequence length="105" mass="10978">MTEAQITGMLMGALALTALAGLAVIVVPDIWGAAPTTCDPGSTRLTCSAFGGILLWDVPLLGVPATWAVGLAGIFLHRGRRPVWTLASLLGLTLLYLTDYWIAVA</sequence>
<keyword evidence="1" id="KW-1133">Transmembrane helix</keyword>
<keyword evidence="1" id="KW-0812">Transmembrane</keyword>
<keyword evidence="1" id="KW-0472">Membrane</keyword>
<feature type="transmembrane region" description="Helical" evidence="1">
    <location>
        <begin position="53"/>
        <end position="76"/>
    </location>
</feature>
<gene>
    <name evidence="2" type="ORF">C7C46_15710</name>
</gene>
<accession>A0A2V4N3F2</accession>
<evidence type="ECO:0000313" key="3">
    <source>
        <dbReference type="Proteomes" id="UP000248039"/>
    </source>
</evidence>
<dbReference type="Proteomes" id="UP000248039">
    <property type="component" value="Unassembled WGS sequence"/>
</dbReference>
<feature type="transmembrane region" description="Helical" evidence="1">
    <location>
        <begin position="12"/>
        <end position="33"/>
    </location>
</feature>
<dbReference type="OrthoDB" id="9900442at2"/>
<comment type="caution">
    <text evidence="2">The sequence shown here is derived from an EMBL/GenBank/DDBJ whole genome shotgun (WGS) entry which is preliminary data.</text>
</comment>
<dbReference type="AlphaFoldDB" id="A0A2V4N3F2"/>
<protein>
    <submittedName>
        <fullName evidence="2">Uncharacterized protein</fullName>
    </submittedName>
</protein>
<dbReference type="RefSeq" id="WP_110670072.1">
    <property type="nucleotide sequence ID" value="NZ_PYBW01000049.1"/>
</dbReference>
<evidence type="ECO:0000256" key="1">
    <source>
        <dbReference type="SAM" id="Phobius"/>
    </source>
</evidence>
<dbReference type="EMBL" id="PYBW01000049">
    <property type="protein sequence ID" value="PYC78555.1"/>
    <property type="molecule type" value="Genomic_DNA"/>
</dbReference>
<reference evidence="2 3" key="1">
    <citation type="submission" date="2018-03" db="EMBL/GenBank/DDBJ databases">
        <title>Bioinformatic expansion and discovery of thiopeptide antibiotics.</title>
        <authorList>
            <person name="Schwalen C.J."/>
            <person name="Hudson G.A."/>
            <person name="Mitchell D.A."/>
        </authorList>
    </citation>
    <scope>NUCLEOTIDE SEQUENCE [LARGE SCALE GENOMIC DNA]</scope>
    <source>
        <strain evidence="2 3">ATCC 21389</strain>
    </source>
</reference>
<proteinExistence type="predicted"/>
<evidence type="ECO:0000313" key="2">
    <source>
        <dbReference type="EMBL" id="PYC78555.1"/>
    </source>
</evidence>
<organism evidence="2 3">
    <name type="scientific">Streptomyces tateyamensis</name>
    <dbReference type="NCBI Taxonomy" id="565073"/>
    <lineage>
        <taxon>Bacteria</taxon>
        <taxon>Bacillati</taxon>
        <taxon>Actinomycetota</taxon>
        <taxon>Actinomycetes</taxon>
        <taxon>Kitasatosporales</taxon>
        <taxon>Streptomycetaceae</taxon>
        <taxon>Streptomyces</taxon>
    </lineage>
</organism>
<name>A0A2V4N3F2_9ACTN</name>
<feature type="transmembrane region" description="Helical" evidence="1">
    <location>
        <begin position="83"/>
        <end position="103"/>
    </location>
</feature>
<keyword evidence="3" id="KW-1185">Reference proteome</keyword>